<comment type="catalytic activity">
    <reaction evidence="6">
        <text>L-cysteinyl-[protein] + hexadecanoyl-CoA = S-hexadecanoyl-L-cysteinyl-[protein] + CoA</text>
        <dbReference type="Rhea" id="RHEA:36683"/>
        <dbReference type="Rhea" id="RHEA-COMP:10131"/>
        <dbReference type="Rhea" id="RHEA-COMP:11032"/>
        <dbReference type="ChEBI" id="CHEBI:29950"/>
        <dbReference type="ChEBI" id="CHEBI:57287"/>
        <dbReference type="ChEBI" id="CHEBI:57379"/>
        <dbReference type="ChEBI" id="CHEBI:74151"/>
        <dbReference type="EC" id="2.3.1.225"/>
    </reaction>
    <physiologicalReaction direction="left-to-right" evidence="6">
        <dbReference type="Rhea" id="RHEA:36684"/>
    </physiologicalReaction>
</comment>
<evidence type="ECO:0000313" key="11">
    <source>
        <dbReference type="Proteomes" id="UP000308267"/>
    </source>
</evidence>
<evidence type="ECO:0000256" key="8">
    <source>
        <dbReference type="SAM" id="MobiDB-lite"/>
    </source>
</evidence>
<dbReference type="Pfam" id="PF01529">
    <property type="entry name" value="DHHC"/>
    <property type="match status" value="1"/>
</dbReference>
<name>A0A4S2LK53_OPIFE</name>
<feature type="transmembrane region" description="Helical" evidence="7">
    <location>
        <begin position="14"/>
        <end position="33"/>
    </location>
</feature>
<keyword evidence="7" id="KW-0012">Acyltransferase</keyword>
<feature type="compositionally biased region" description="Basic residues" evidence="8">
    <location>
        <begin position="801"/>
        <end position="812"/>
    </location>
</feature>
<evidence type="ECO:0000256" key="6">
    <source>
        <dbReference type="ARBA" id="ARBA00047790"/>
    </source>
</evidence>
<organism evidence="10 11">
    <name type="scientific">Opisthorchis felineus</name>
    <dbReference type="NCBI Taxonomy" id="147828"/>
    <lineage>
        <taxon>Eukaryota</taxon>
        <taxon>Metazoa</taxon>
        <taxon>Spiralia</taxon>
        <taxon>Lophotrochozoa</taxon>
        <taxon>Platyhelminthes</taxon>
        <taxon>Trematoda</taxon>
        <taxon>Digenea</taxon>
        <taxon>Opisthorchiida</taxon>
        <taxon>Opisthorchiata</taxon>
        <taxon>Opisthorchiidae</taxon>
        <taxon>Opisthorchis</taxon>
    </lineage>
</organism>
<keyword evidence="3 7" id="KW-1133">Transmembrane helix</keyword>
<evidence type="ECO:0000256" key="1">
    <source>
        <dbReference type="ARBA" id="ARBA00004141"/>
    </source>
</evidence>
<keyword evidence="2 7" id="KW-0812">Transmembrane</keyword>
<sequence length="847" mass="92227">MSCQSFSRNIGPALIAWFLLLSLTSLYLFFVCWDFSRQTSYALIAVHSLLIFYVVSTFGRATFMDPGYLPIGVPGEKMTTIEKGAARTVMYKSVEINGIATRLKWCVTCEIYRPPRCSHCSICKHCIDTFDHHCPWLNNCIGRRNYRYFFAFLLSLTLHMVTTFGVSVSFVLMRADRLSTYPVIIAIIVVVLVGLLLLPVLGLTGFHIFLVSKGRTTNEQVTSKYDLDMNPYNRGCCINWLHVFCKAEGAILIRPTTNSEPNLSRYLKSPKERANAYVLKSPPPGIDPYTSNQHAFKSGEYFDGHSQSATDATTRSEDVDHLNQFQKERGCSNDVALSLSGIGTSPPVSVSLPSPLPPATTSVDTCRQNSCVLESRTANISTPHGFTTPETLPRAMLAKPSTAELPRSVAHTSESPVSLSNVDFSRVANGLYVQSDMGTTGYLSMAGDQSTPLLMSSDTPQAVDSLSGGRKFRRPSNLLYTTYEQQWSSPKLYTSETHPPPVIYAPHPPLRGSGVGRDSSRDLPRLQTANSNLPLGGKAISAHPSSSLCNLREKPYAPVTFSYLPTGVQSTGDRHLSPSFFVADAGTTRSKFQQSSPKSRSRSAGIVTVSSGTLSKQAFGGLQMPPSSSISAPKYMIKGADNSVHLTDANRSGNRALISQSQKAPDSSKLTQRSNLQQQQRGLFYQYSSGNVDYSAAGGQLSSTQGIPSWPPAIPPHGAPNIGHQTSHLQGDRSTGHSSNRLLVSERVRMLEDTGIANFSAAANSSVMHYPQDFHGSLGDPPGNSFINRHGSNCPPPPLPPHHRPSKSHFRARGSTEGSHVMVPNPNPDWTPDQDGTSPDGTFEISV</sequence>
<dbReference type="PROSITE" id="PS50216">
    <property type="entry name" value="DHHC"/>
    <property type="match status" value="1"/>
</dbReference>
<feature type="transmembrane region" description="Helical" evidence="7">
    <location>
        <begin position="184"/>
        <end position="210"/>
    </location>
</feature>
<keyword evidence="4 7" id="KW-0472">Membrane</keyword>
<dbReference type="GO" id="GO:0019706">
    <property type="term" value="F:protein-cysteine S-palmitoyltransferase activity"/>
    <property type="evidence" value="ECO:0007669"/>
    <property type="project" value="UniProtKB-EC"/>
</dbReference>
<evidence type="ECO:0000313" key="10">
    <source>
        <dbReference type="EMBL" id="TGZ61018.1"/>
    </source>
</evidence>
<feature type="transmembrane region" description="Helical" evidence="7">
    <location>
        <begin position="40"/>
        <end position="59"/>
    </location>
</feature>
<dbReference type="InterPro" id="IPR001594">
    <property type="entry name" value="Palmitoyltrfase_DHHC"/>
</dbReference>
<feature type="region of interest" description="Disordered" evidence="8">
    <location>
        <begin position="776"/>
        <end position="847"/>
    </location>
</feature>
<comment type="subcellular location">
    <subcellularLocation>
        <location evidence="1">Membrane</location>
        <topology evidence="1">Multi-pass membrane protein</topology>
    </subcellularLocation>
</comment>
<feature type="domain" description="Palmitoyltransferase DHHC" evidence="9">
    <location>
        <begin position="102"/>
        <end position="223"/>
    </location>
</feature>
<dbReference type="STRING" id="147828.A0A4S2LK53"/>
<dbReference type="PANTHER" id="PTHR12349">
    <property type="entry name" value="ANKYRIN REPEAT AND LEM DOMAIN-CONTAINING PROTEIN 2"/>
    <property type="match status" value="1"/>
</dbReference>
<comment type="domain">
    <text evidence="7">The DHHC domain is required for palmitoyltransferase activity.</text>
</comment>
<dbReference type="OrthoDB" id="4096362at2759"/>
<comment type="similarity">
    <text evidence="5">Belongs to the DHHC palmitoyltransferase family. ERF2/ZDHHC9 subfamily.</text>
</comment>
<evidence type="ECO:0000256" key="2">
    <source>
        <dbReference type="ARBA" id="ARBA00022692"/>
    </source>
</evidence>
<evidence type="ECO:0000256" key="7">
    <source>
        <dbReference type="RuleBase" id="RU079119"/>
    </source>
</evidence>
<protein>
    <recommendedName>
        <fullName evidence="7">Palmitoyltransferase</fullName>
        <ecNumber evidence="7">2.3.1.225</ecNumber>
    </recommendedName>
</protein>
<reference evidence="10 11" key="1">
    <citation type="journal article" date="2019" name="BMC Genomics">
        <title>New insights from Opisthorchis felineus genome: update on genomics of the epidemiologically important liver flukes.</title>
        <authorList>
            <person name="Ershov N.I."/>
            <person name="Mordvinov V.A."/>
            <person name="Prokhortchouk E.B."/>
            <person name="Pakharukova M.Y."/>
            <person name="Gunbin K.V."/>
            <person name="Ustyantsev K."/>
            <person name="Genaev M.A."/>
            <person name="Blinov A.G."/>
            <person name="Mazur A."/>
            <person name="Boulygina E."/>
            <person name="Tsygankova S."/>
            <person name="Khrameeva E."/>
            <person name="Chekanov N."/>
            <person name="Fan G."/>
            <person name="Xiao A."/>
            <person name="Zhang H."/>
            <person name="Xu X."/>
            <person name="Yang H."/>
            <person name="Solovyev V."/>
            <person name="Lee S.M."/>
            <person name="Liu X."/>
            <person name="Afonnikov D.A."/>
            <person name="Skryabin K.G."/>
        </authorList>
    </citation>
    <scope>NUCLEOTIDE SEQUENCE [LARGE SCALE GENOMIC DNA]</scope>
    <source>
        <strain evidence="10">AK-0245</strain>
        <tissue evidence="10">Whole organism</tissue>
    </source>
</reference>
<accession>A0A4S2LK53</accession>
<feature type="compositionally biased region" description="Polar residues" evidence="8">
    <location>
        <begin position="587"/>
        <end position="598"/>
    </location>
</feature>
<feature type="region of interest" description="Disordered" evidence="8">
    <location>
        <begin position="699"/>
        <end position="739"/>
    </location>
</feature>
<feature type="region of interest" description="Disordered" evidence="8">
    <location>
        <begin position="656"/>
        <end position="676"/>
    </location>
</feature>
<evidence type="ECO:0000256" key="4">
    <source>
        <dbReference type="ARBA" id="ARBA00023136"/>
    </source>
</evidence>
<dbReference type="EC" id="2.3.1.225" evidence="7"/>
<proteinExistence type="inferred from homology"/>
<feature type="region of interest" description="Disordered" evidence="8">
    <location>
        <begin position="587"/>
        <end position="606"/>
    </location>
</feature>
<comment type="caution">
    <text evidence="10">The sequence shown here is derived from an EMBL/GenBank/DDBJ whole genome shotgun (WGS) entry which is preliminary data.</text>
</comment>
<dbReference type="PANTHER" id="PTHR12349:SF2">
    <property type="entry name" value="PALMITOYLTRANSFERASE ZDHHC8"/>
    <property type="match status" value="1"/>
</dbReference>
<evidence type="ECO:0000259" key="9">
    <source>
        <dbReference type="Pfam" id="PF01529"/>
    </source>
</evidence>
<dbReference type="Proteomes" id="UP000308267">
    <property type="component" value="Unassembled WGS sequence"/>
</dbReference>
<evidence type="ECO:0000256" key="3">
    <source>
        <dbReference type="ARBA" id="ARBA00022989"/>
    </source>
</evidence>
<dbReference type="AlphaFoldDB" id="A0A4S2LK53"/>
<feature type="transmembrane region" description="Helical" evidence="7">
    <location>
        <begin position="148"/>
        <end position="172"/>
    </location>
</feature>
<feature type="compositionally biased region" description="Pro residues" evidence="8">
    <location>
        <begin position="709"/>
        <end position="718"/>
    </location>
</feature>
<dbReference type="GO" id="GO:0016020">
    <property type="term" value="C:membrane"/>
    <property type="evidence" value="ECO:0007669"/>
    <property type="project" value="UniProtKB-SubCell"/>
</dbReference>
<keyword evidence="11" id="KW-1185">Reference proteome</keyword>
<keyword evidence="7" id="KW-0808">Transferase</keyword>
<gene>
    <name evidence="10" type="ORF">CRM22_008220</name>
</gene>
<evidence type="ECO:0000256" key="5">
    <source>
        <dbReference type="ARBA" id="ARBA00023463"/>
    </source>
</evidence>
<dbReference type="EMBL" id="SJOL01008148">
    <property type="protein sequence ID" value="TGZ61018.1"/>
    <property type="molecule type" value="Genomic_DNA"/>
</dbReference>